<evidence type="ECO:0000313" key="1">
    <source>
        <dbReference type="EMBL" id="BBU43322.1"/>
    </source>
</evidence>
<sequence>MSDVESLSPAFSTVGLKVALRIIDSWNASPSQACQILRISPAAYELATSGKKDKFMLNTDQQQRISLILNIHTALRAVFSNPENVVAFPGLKNNNPFFEGRSPLEIMSRGDFNSLHETYKRINQLRLPL</sequence>
<accession>A0A7U6LZT8</accession>
<organism evidence="1 2">
    <name type="scientific">Pseudomonas putida</name>
    <name type="common">Arthrobacter siderocapsulatus</name>
    <dbReference type="NCBI Taxonomy" id="303"/>
    <lineage>
        <taxon>Bacteria</taxon>
        <taxon>Pseudomonadati</taxon>
        <taxon>Pseudomonadota</taxon>
        <taxon>Gammaproteobacteria</taxon>
        <taxon>Pseudomonadales</taxon>
        <taxon>Pseudomonadaceae</taxon>
        <taxon>Pseudomonas</taxon>
    </lineage>
</organism>
<protein>
    <recommendedName>
        <fullName evidence="3">DUF2384 domain-containing protein</fullName>
    </recommendedName>
</protein>
<evidence type="ECO:0008006" key="3">
    <source>
        <dbReference type="Google" id="ProtNLM"/>
    </source>
</evidence>
<reference evidence="1 2" key="1">
    <citation type="submission" date="2020-01" db="EMBL/GenBank/DDBJ databases">
        <title>Complete Genome Sequence of Pseudomonas putida Strain TS312, Harboring the HdtS type N-acyl-homoserine Lactone Synthase, Isolated from a Paper Mill.</title>
        <authorList>
            <person name="Hosoe A."/>
            <person name="Suenaga T."/>
            <person name="Sugi T."/>
            <person name="Izumi T."/>
            <person name="Nagai N."/>
            <person name="Terada A."/>
        </authorList>
    </citation>
    <scope>NUCLEOTIDE SEQUENCE [LARGE SCALE GENOMIC DNA]</scope>
    <source>
        <strain evidence="1 2">TS312</strain>
    </source>
</reference>
<name>A0A7U6LZT8_PSEPU</name>
<dbReference type="RefSeq" id="WP_081735854.1">
    <property type="nucleotide sequence ID" value="NZ_AP022324.1"/>
</dbReference>
<dbReference type="EMBL" id="AP022324">
    <property type="protein sequence ID" value="BBU43322.1"/>
    <property type="molecule type" value="Genomic_DNA"/>
</dbReference>
<proteinExistence type="predicted"/>
<gene>
    <name evidence="1" type="ORF">PPTS312_12370</name>
</gene>
<dbReference type="Proteomes" id="UP000464661">
    <property type="component" value="Chromosome"/>
</dbReference>
<dbReference type="AlphaFoldDB" id="A0A7U6LZT8"/>
<evidence type="ECO:0000313" key="2">
    <source>
        <dbReference type="Proteomes" id="UP000464661"/>
    </source>
</evidence>